<dbReference type="GO" id="GO:0034715">
    <property type="term" value="C:pICln-Sm protein complex"/>
    <property type="evidence" value="ECO:0007669"/>
    <property type="project" value="InterPro"/>
</dbReference>
<dbReference type="GO" id="GO:0006821">
    <property type="term" value="P:chloride transport"/>
    <property type="evidence" value="ECO:0007669"/>
    <property type="project" value="InterPro"/>
</dbReference>
<reference evidence="10 11" key="1">
    <citation type="submission" date="2021-04" db="EMBL/GenBank/DDBJ databases">
        <authorList>
            <person name="De Guttry C."/>
            <person name="Zahm M."/>
            <person name="Klopp C."/>
            <person name="Cabau C."/>
            <person name="Louis A."/>
            <person name="Berthelot C."/>
            <person name="Parey E."/>
            <person name="Roest Crollius H."/>
            <person name="Montfort J."/>
            <person name="Robinson-Rechavi M."/>
            <person name="Bucao C."/>
            <person name="Bouchez O."/>
            <person name="Gislard M."/>
            <person name="Lluch J."/>
            <person name="Milhes M."/>
            <person name="Lampietro C."/>
            <person name="Lopez Roques C."/>
            <person name="Donnadieu C."/>
            <person name="Braasch I."/>
            <person name="Desvignes T."/>
            <person name="Postlethwait J."/>
            <person name="Bobe J."/>
            <person name="Wedekind C."/>
            <person name="Guiguen Y."/>
        </authorList>
    </citation>
    <scope>NUCLEOTIDE SEQUENCE [LARGE SCALE GENOMIC DNA]</scope>
    <source>
        <strain evidence="10">Cs_M1</strain>
        <tissue evidence="10">Blood</tissue>
    </source>
</reference>
<gene>
    <name evidence="10" type="ORF">J4Q44_G00127390</name>
</gene>
<dbReference type="GO" id="GO:0034709">
    <property type="term" value="C:methylosome"/>
    <property type="evidence" value="ECO:0007669"/>
    <property type="project" value="InterPro"/>
</dbReference>
<evidence type="ECO:0000256" key="7">
    <source>
        <dbReference type="ARBA" id="ARBA00033090"/>
    </source>
</evidence>
<dbReference type="GO" id="GO:0005681">
    <property type="term" value="C:spliceosomal complex"/>
    <property type="evidence" value="ECO:0007669"/>
    <property type="project" value="TreeGrafter"/>
</dbReference>
<dbReference type="Gene3D" id="2.30.29.30">
    <property type="entry name" value="Pleckstrin-homology domain (PH domain)/Phosphotyrosine-binding domain (PTB)"/>
    <property type="match status" value="1"/>
</dbReference>
<evidence type="ECO:0000256" key="8">
    <source>
        <dbReference type="ARBA" id="ARBA00045890"/>
    </source>
</evidence>
<comment type="similarity">
    <text evidence="3">Belongs to the pICln (TC 1.A.47) family.</text>
</comment>
<dbReference type="GO" id="GO:0005829">
    <property type="term" value="C:cytosol"/>
    <property type="evidence" value="ECO:0007669"/>
    <property type="project" value="InterPro"/>
</dbReference>
<evidence type="ECO:0000256" key="9">
    <source>
        <dbReference type="SAM" id="MobiDB-lite"/>
    </source>
</evidence>
<evidence type="ECO:0000256" key="4">
    <source>
        <dbReference type="ARBA" id="ARBA00015653"/>
    </source>
</evidence>
<dbReference type="GO" id="GO:0005886">
    <property type="term" value="C:plasma membrane"/>
    <property type="evidence" value="ECO:0007669"/>
    <property type="project" value="InterPro"/>
</dbReference>
<dbReference type="GO" id="GO:0006884">
    <property type="term" value="P:cell volume homeostasis"/>
    <property type="evidence" value="ECO:0007669"/>
    <property type="project" value="InterPro"/>
</dbReference>
<evidence type="ECO:0000256" key="1">
    <source>
        <dbReference type="ARBA" id="ARBA00004123"/>
    </source>
</evidence>
<comment type="caution">
    <text evidence="10">The sequence shown here is derived from an EMBL/GenBank/DDBJ whole genome shotgun (WGS) entry which is preliminary data.</text>
</comment>
<evidence type="ECO:0000313" key="11">
    <source>
        <dbReference type="Proteomes" id="UP001356427"/>
    </source>
</evidence>
<keyword evidence="11" id="KW-1185">Reference proteome</keyword>
<organism evidence="10 11">
    <name type="scientific">Coregonus suidteri</name>
    <dbReference type="NCBI Taxonomy" id="861788"/>
    <lineage>
        <taxon>Eukaryota</taxon>
        <taxon>Metazoa</taxon>
        <taxon>Chordata</taxon>
        <taxon>Craniata</taxon>
        <taxon>Vertebrata</taxon>
        <taxon>Euteleostomi</taxon>
        <taxon>Actinopterygii</taxon>
        <taxon>Neopterygii</taxon>
        <taxon>Teleostei</taxon>
        <taxon>Protacanthopterygii</taxon>
        <taxon>Salmoniformes</taxon>
        <taxon>Salmonidae</taxon>
        <taxon>Coregoninae</taxon>
        <taxon>Coregonus</taxon>
    </lineage>
</organism>
<dbReference type="PANTHER" id="PTHR21399">
    <property type="entry name" value="CHLORIDE CONDUCTANCE REGULATORY PROTEIN ICLN"/>
    <property type="match status" value="1"/>
</dbReference>
<evidence type="ECO:0000256" key="3">
    <source>
        <dbReference type="ARBA" id="ARBA00007054"/>
    </source>
</evidence>
<dbReference type="GO" id="GO:0000387">
    <property type="term" value="P:spliceosomal snRNP assembly"/>
    <property type="evidence" value="ECO:0007669"/>
    <property type="project" value="InterPro"/>
</dbReference>
<dbReference type="InterPro" id="IPR039924">
    <property type="entry name" value="ICln/Lot5/Saf5"/>
</dbReference>
<keyword evidence="5" id="KW-0963">Cytoplasm</keyword>
<evidence type="ECO:0000313" key="10">
    <source>
        <dbReference type="EMBL" id="KAK6317339.1"/>
    </source>
</evidence>
<name>A0AAN8LW36_9TELE</name>
<dbReference type="EMBL" id="JAGTTL010000010">
    <property type="protein sequence ID" value="KAK6317339.1"/>
    <property type="molecule type" value="Genomic_DNA"/>
</dbReference>
<comment type="function">
    <text evidence="8">Involved in both the assembly of spliceosomal snRNPs and the methylation of Sm proteins. Chaperone that regulates the assembly of spliceosomal U1, U2, U4 and U5 small nuclear ribonucleoproteins (snRNPs), the building blocks of the spliceosome, and thereby plays an important role in the splicing of cellular pre-mRNAs. Most spliceosomal snRNPs contain a common set of Sm proteins SNRPB, SNRPD1, SNRPD2, SNRPD3, SNRPE, SNRPF and SNRPG that assemble in a heptameric protein ring on the Sm site of the small nuclear RNA to form the core snRNP (Sm core). In the cytosol, the Sm proteins SNRPD1, SNRPD2, SNRPE, SNRPF and SNRPG are trapped in an inactive 6S pICln-Sm complex by the chaperone CLNS1A that controls the assembly of the core snRNP. Dissociation by the SMN complex of CLNS1A from the trapped Sm proteins and their transfer to an SMN-Sm complex triggers the assembly of core snRNPs and their transport to the nucleus.</text>
</comment>
<dbReference type="GO" id="GO:0045292">
    <property type="term" value="P:mRNA cis splicing, via spliceosome"/>
    <property type="evidence" value="ECO:0007669"/>
    <property type="project" value="TreeGrafter"/>
</dbReference>
<keyword evidence="6" id="KW-0539">Nucleus</keyword>
<dbReference type="InterPro" id="IPR011993">
    <property type="entry name" value="PH-like_dom_sf"/>
</dbReference>
<evidence type="ECO:0000256" key="6">
    <source>
        <dbReference type="ARBA" id="ARBA00023242"/>
    </source>
</evidence>
<feature type="region of interest" description="Disordered" evidence="9">
    <location>
        <begin position="90"/>
        <end position="110"/>
    </location>
</feature>
<evidence type="ECO:0000256" key="2">
    <source>
        <dbReference type="ARBA" id="ARBA00004496"/>
    </source>
</evidence>
<protein>
    <recommendedName>
        <fullName evidence="4">Methylosome subunit pICln</fullName>
    </recommendedName>
    <alternativeName>
        <fullName evidence="7">Chloride conductance regulatory protein ICln</fullName>
    </alternativeName>
</protein>
<dbReference type="PRINTS" id="PR01348">
    <property type="entry name" value="ICLNCHANNEL"/>
</dbReference>
<feature type="compositionally biased region" description="Acidic residues" evidence="9">
    <location>
        <begin position="91"/>
        <end position="108"/>
    </location>
</feature>
<sequence length="238" mass="25929">MVSLKNVSPPSEGIRHEQGEITAIWNGEGLGPGTLYIAETCVSWFDGSGMGFSLEYRSISLHAISRDLTAYPKEHLYVMVNTKLKDNCEKDVEEEDDEDESTDDDCDADSISPVTEIRFVPSDTASLEPMFSAISECQALHPDPEDSDSEGDEYDVEEAEQGQIDLTAFYNFEDGLSQLTLEGQATLEKLEGMLANSASQKHHCVAGAMPEDTPTGCCNESGAVGVSGQFEDADVDHW</sequence>
<comment type="subcellular location">
    <subcellularLocation>
        <location evidence="2">Cytoplasm</location>
    </subcellularLocation>
    <subcellularLocation>
        <location evidence="1">Nucleus</location>
    </subcellularLocation>
</comment>
<dbReference type="Proteomes" id="UP001356427">
    <property type="component" value="Unassembled WGS sequence"/>
</dbReference>
<accession>A0AAN8LW36</accession>
<dbReference type="AlphaFoldDB" id="A0AAN8LW36"/>
<dbReference type="PANTHER" id="PTHR21399:SF0">
    <property type="entry name" value="METHYLOSOME SUBUNIT PICLN"/>
    <property type="match status" value="1"/>
</dbReference>
<proteinExistence type="inferred from homology"/>
<evidence type="ECO:0000256" key="5">
    <source>
        <dbReference type="ARBA" id="ARBA00022490"/>
    </source>
</evidence>
<dbReference type="Pfam" id="PF03517">
    <property type="entry name" value="Voldacs"/>
    <property type="match status" value="1"/>
</dbReference>
<dbReference type="InterPro" id="IPR003521">
    <property type="entry name" value="ICln"/>
</dbReference>